<dbReference type="Pfam" id="PF01571">
    <property type="entry name" value="GCV_T"/>
    <property type="match status" value="1"/>
</dbReference>
<comment type="caution">
    <text evidence="10">The sequence shown here is derived from an EMBL/GenBank/DDBJ whole genome shotgun (WGS) entry which is preliminary data.</text>
</comment>
<dbReference type="PANTHER" id="PTHR43757">
    <property type="entry name" value="AMINOMETHYLTRANSFERASE"/>
    <property type="match status" value="1"/>
</dbReference>
<dbReference type="GO" id="GO:0004047">
    <property type="term" value="F:aminomethyltransferase activity"/>
    <property type="evidence" value="ECO:0007669"/>
    <property type="project" value="UniProtKB-EC"/>
</dbReference>
<dbReference type="NCBIfam" id="TIGR00528">
    <property type="entry name" value="gcvT"/>
    <property type="match status" value="1"/>
</dbReference>
<dbReference type="NCBIfam" id="NF010093">
    <property type="entry name" value="PRK13579.1"/>
    <property type="match status" value="1"/>
</dbReference>
<dbReference type="GO" id="GO:0008168">
    <property type="term" value="F:methyltransferase activity"/>
    <property type="evidence" value="ECO:0007669"/>
    <property type="project" value="UniProtKB-KW"/>
</dbReference>
<dbReference type="InterPro" id="IPR027266">
    <property type="entry name" value="TrmE/GcvT-like"/>
</dbReference>
<dbReference type="SUPFAM" id="SSF101790">
    <property type="entry name" value="Aminomethyltransferase beta-barrel domain"/>
    <property type="match status" value="1"/>
</dbReference>
<dbReference type="InterPro" id="IPR006222">
    <property type="entry name" value="GCVT_N"/>
</dbReference>
<reference evidence="10 11" key="1">
    <citation type="submission" date="2018-12" db="EMBL/GenBank/DDBJ databases">
        <authorList>
            <person name="Kim S.-J."/>
            <person name="Jung G.-Y."/>
        </authorList>
    </citation>
    <scope>NUCLEOTIDE SEQUENCE [LARGE SCALE GENOMIC DNA]</scope>
    <source>
        <strain evidence="10 11">03SU3-P</strain>
    </source>
</reference>
<evidence type="ECO:0000256" key="6">
    <source>
        <dbReference type="ARBA" id="ARBA00047665"/>
    </source>
</evidence>
<evidence type="ECO:0000256" key="7">
    <source>
        <dbReference type="PIRSR" id="PIRSR006487-1"/>
    </source>
</evidence>
<dbReference type="GO" id="GO:0006546">
    <property type="term" value="P:glycine catabolic process"/>
    <property type="evidence" value="ECO:0007669"/>
    <property type="project" value="InterPro"/>
</dbReference>
<feature type="domain" description="GCVT N-terminal" evidence="8">
    <location>
        <begin position="20"/>
        <end position="271"/>
    </location>
</feature>
<dbReference type="Gene3D" id="3.30.1360.120">
    <property type="entry name" value="Probable tRNA modification gtpase trme, domain 1"/>
    <property type="match status" value="1"/>
</dbReference>
<dbReference type="GO" id="GO:0032259">
    <property type="term" value="P:methylation"/>
    <property type="evidence" value="ECO:0007669"/>
    <property type="project" value="UniProtKB-KW"/>
</dbReference>
<dbReference type="GO" id="GO:0005960">
    <property type="term" value="C:glycine cleavage complex"/>
    <property type="evidence" value="ECO:0007669"/>
    <property type="project" value="InterPro"/>
</dbReference>
<dbReference type="InterPro" id="IPR006223">
    <property type="entry name" value="GcvT"/>
</dbReference>
<evidence type="ECO:0000256" key="5">
    <source>
        <dbReference type="ARBA" id="ARBA00031395"/>
    </source>
</evidence>
<evidence type="ECO:0000256" key="3">
    <source>
        <dbReference type="ARBA" id="ARBA00022576"/>
    </source>
</evidence>
<protein>
    <recommendedName>
        <fullName evidence="2">aminomethyltransferase</fullName>
        <ecNumber evidence="2">2.1.2.10</ecNumber>
    </recommendedName>
    <alternativeName>
        <fullName evidence="5">Glycine cleavage system T protein</fullName>
    </alternativeName>
</protein>
<proteinExistence type="inferred from homology"/>
<evidence type="ECO:0000256" key="2">
    <source>
        <dbReference type="ARBA" id="ARBA00012616"/>
    </source>
</evidence>
<name>A0A426RSP0_9SPHN</name>
<keyword evidence="11" id="KW-1185">Reference proteome</keyword>
<evidence type="ECO:0000313" key="11">
    <source>
        <dbReference type="Proteomes" id="UP000268553"/>
    </source>
</evidence>
<keyword evidence="3" id="KW-0032">Aminotransferase</keyword>
<keyword evidence="4 10" id="KW-0808">Transferase</keyword>
<dbReference type="NCBIfam" id="NF001567">
    <property type="entry name" value="PRK00389.1"/>
    <property type="match status" value="1"/>
</dbReference>
<dbReference type="Gene3D" id="4.10.1250.10">
    <property type="entry name" value="Aminomethyltransferase fragment"/>
    <property type="match status" value="1"/>
</dbReference>
<feature type="binding site" evidence="7">
    <location>
        <position position="208"/>
    </location>
    <ligand>
        <name>substrate</name>
    </ligand>
</feature>
<dbReference type="Gene3D" id="2.40.30.110">
    <property type="entry name" value="Aminomethyltransferase beta-barrel domains"/>
    <property type="match status" value="1"/>
</dbReference>
<dbReference type="Gene3D" id="3.30.70.1400">
    <property type="entry name" value="Aminomethyltransferase beta-barrel domains"/>
    <property type="match status" value="1"/>
</dbReference>
<organism evidence="10 11">
    <name type="scientific">Sphingorhabdus wooponensis</name>
    <dbReference type="NCBI Taxonomy" id="940136"/>
    <lineage>
        <taxon>Bacteria</taxon>
        <taxon>Pseudomonadati</taxon>
        <taxon>Pseudomonadota</taxon>
        <taxon>Alphaproteobacteria</taxon>
        <taxon>Sphingomonadales</taxon>
        <taxon>Sphingomonadaceae</taxon>
        <taxon>Sphingorhabdus</taxon>
    </lineage>
</organism>
<evidence type="ECO:0000259" key="9">
    <source>
        <dbReference type="Pfam" id="PF08669"/>
    </source>
</evidence>
<dbReference type="SUPFAM" id="SSF103025">
    <property type="entry name" value="Folate-binding domain"/>
    <property type="match status" value="1"/>
</dbReference>
<evidence type="ECO:0000256" key="1">
    <source>
        <dbReference type="ARBA" id="ARBA00008609"/>
    </source>
</evidence>
<dbReference type="OrthoDB" id="9774591at2"/>
<dbReference type="InterPro" id="IPR029043">
    <property type="entry name" value="GcvT/YgfZ_C"/>
</dbReference>
<feature type="domain" description="Aminomethyltransferase C-terminal" evidence="9">
    <location>
        <begin position="294"/>
        <end position="371"/>
    </location>
</feature>
<comment type="catalytic activity">
    <reaction evidence="6">
        <text>N(6)-[(R)-S(8)-aminomethyldihydrolipoyl]-L-lysyl-[protein] + (6S)-5,6,7,8-tetrahydrofolate = N(6)-[(R)-dihydrolipoyl]-L-lysyl-[protein] + (6R)-5,10-methylene-5,6,7,8-tetrahydrofolate + NH4(+)</text>
        <dbReference type="Rhea" id="RHEA:16945"/>
        <dbReference type="Rhea" id="RHEA-COMP:10475"/>
        <dbReference type="Rhea" id="RHEA-COMP:10492"/>
        <dbReference type="ChEBI" id="CHEBI:15636"/>
        <dbReference type="ChEBI" id="CHEBI:28938"/>
        <dbReference type="ChEBI" id="CHEBI:57453"/>
        <dbReference type="ChEBI" id="CHEBI:83100"/>
        <dbReference type="ChEBI" id="CHEBI:83143"/>
        <dbReference type="EC" id="2.1.2.10"/>
    </reaction>
</comment>
<dbReference type="InterPro" id="IPR028896">
    <property type="entry name" value="GcvT/YgfZ/DmdA"/>
</dbReference>
<dbReference type="EMBL" id="RWJI01000001">
    <property type="protein sequence ID" value="RRQ51941.1"/>
    <property type="molecule type" value="Genomic_DNA"/>
</dbReference>
<dbReference type="PANTHER" id="PTHR43757:SF2">
    <property type="entry name" value="AMINOMETHYLTRANSFERASE, MITOCHONDRIAL"/>
    <property type="match status" value="1"/>
</dbReference>
<keyword evidence="10" id="KW-0489">Methyltransferase</keyword>
<accession>A0A426RSP0</accession>
<dbReference type="Pfam" id="PF08669">
    <property type="entry name" value="GCV_T_C"/>
    <property type="match status" value="1"/>
</dbReference>
<dbReference type="RefSeq" id="WP_125229957.1">
    <property type="nucleotide sequence ID" value="NZ_RWJI01000001.1"/>
</dbReference>
<evidence type="ECO:0000259" key="8">
    <source>
        <dbReference type="Pfam" id="PF01571"/>
    </source>
</evidence>
<evidence type="ECO:0000313" key="10">
    <source>
        <dbReference type="EMBL" id="RRQ51941.1"/>
    </source>
</evidence>
<comment type="similarity">
    <text evidence="1">Belongs to the GcvT family.</text>
</comment>
<sequence>MSEEDEFELEPIEILELPLDTWHRDKGARMVEFAGYHMPIQYEGIMAEHIWTRENAGLFDVSHMGQLMLTGDGAAEALEALVPGDISALKEGKMRYSLLLAEDGGVLDDMMITAAPMGLYVVVNGAVKWDDMGYLREYLPDEITINNMEDRALLALQGPKAVDALKRVVPGVDALFFMEAGLFFWGPQTDPEPLWISRSGYTGEDGFEISVPASHAQKLADQLCAQPEVKPIGLGARDSLRLEAGLPLYGHDMNPDIDPIEASAAFAVSKRRRAEGGFFGSDRILNALANGPARKLVGLSVEGKMPVREGAAVFAGAAQVGVITSGGFAPSVGAPIAMGYIDAGHNATGSTLEAEVRGKRVSVTVSSLPFVPHHYHRKGAQT</sequence>
<dbReference type="InterPro" id="IPR013977">
    <property type="entry name" value="GcvT_C"/>
</dbReference>
<gene>
    <name evidence="10" type="primary">gcvT</name>
    <name evidence="10" type="ORF">D7D48_03430</name>
</gene>
<dbReference type="AlphaFoldDB" id="A0A426RSP0"/>
<dbReference type="Proteomes" id="UP000268553">
    <property type="component" value="Unassembled WGS sequence"/>
</dbReference>
<dbReference type="PIRSF" id="PIRSF006487">
    <property type="entry name" value="GcvT"/>
    <property type="match status" value="1"/>
</dbReference>
<evidence type="ECO:0000256" key="4">
    <source>
        <dbReference type="ARBA" id="ARBA00022679"/>
    </source>
</evidence>
<dbReference type="EC" id="2.1.2.10" evidence="2"/>
<dbReference type="GO" id="GO:0008483">
    <property type="term" value="F:transaminase activity"/>
    <property type="evidence" value="ECO:0007669"/>
    <property type="project" value="UniProtKB-KW"/>
</dbReference>